<dbReference type="GO" id="GO:0032934">
    <property type="term" value="F:sterol binding"/>
    <property type="evidence" value="ECO:0007669"/>
    <property type="project" value="InterPro"/>
</dbReference>
<keyword evidence="17" id="KW-0325">Glycoprotein</keyword>
<keyword evidence="8 23" id="KW-0812">Transmembrane</keyword>
<evidence type="ECO:0000256" key="23">
    <source>
        <dbReference type="SAM" id="Phobius"/>
    </source>
</evidence>
<keyword evidence="26" id="KW-1185">Reference proteome</keyword>
<evidence type="ECO:0000256" key="15">
    <source>
        <dbReference type="ARBA" id="ARBA00023136"/>
    </source>
</evidence>
<dbReference type="InterPro" id="IPR030225">
    <property type="entry name" value="SCAP"/>
</dbReference>
<evidence type="ECO:0000256" key="6">
    <source>
        <dbReference type="ARBA" id="ARBA00022548"/>
    </source>
</evidence>
<dbReference type="SUPFAM" id="SSF50978">
    <property type="entry name" value="WD40 repeat-like"/>
    <property type="match status" value="1"/>
</dbReference>
<dbReference type="PANTHER" id="PTHR46378:SF1">
    <property type="entry name" value="STEROL REGULATORY ELEMENT-BINDING PROTEIN CLEAVAGE-ACTIVATING PROTEIN"/>
    <property type="match status" value="1"/>
</dbReference>
<evidence type="ECO:0000256" key="10">
    <source>
        <dbReference type="ARBA" id="ARBA00022824"/>
    </source>
</evidence>
<keyword evidence="14" id="KW-0446">Lipid-binding</keyword>
<evidence type="ECO:0000313" key="26">
    <source>
        <dbReference type="Proteomes" id="UP001152320"/>
    </source>
</evidence>
<keyword evidence="7 21" id="KW-0853">WD repeat</keyword>
<feature type="transmembrane region" description="Helical" evidence="23">
    <location>
        <begin position="362"/>
        <end position="383"/>
    </location>
</feature>
<evidence type="ECO:0000256" key="7">
    <source>
        <dbReference type="ARBA" id="ARBA00022574"/>
    </source>
</evidence>
<evidence type="ECO:0000256" key="17">
    <source>
        <dbReference type="ARBA" id="ARBA00023180"/>
    </source>
</evidence>
<gene>
    <name evidence="25" type="ORF">HOLleu_35276</name>
</gene>
<feature type="transmembrane region" description="Helical" evidence="23">
    <location>
        <begin position="437"/>
        <end position="455"/>
    </location>
</feature>
<dbReference type="PANTHER" id="PTHR46378">
    <property type="entry name" value="STEROL REGULATORY ELEMENT-BINDING PROTEIN CLEAVAGE-ACTIVATING PROTEIN"/>
    <property type="match status" value="1"/>
</dbReference>
<keyword evidence="11 23" id="KW-1133">Transmembrane helix</keyword>
<evidence type="ECO:0000256" key="12">
    <source>
        <dbReference type="ARBA" id="ARBA00023034"/>
    </source>
</evidence>
<feature type="transmembrane region" description="Helical" evidence="23">
    <location>
        <begin position="761"/>
        <end position="785"/>
    </location>
</feature>
<evidence type="ECO:0000256" key="13">
    <source>
        <dbReference type="ARBA" id="ARBA00023098"/>
    </source>
</evidence>
<dbReference type="InterPro" id="IPR001680">
    <property type="entry name" value="WD40_rpt"/>
</dbReference>
<dbReference type="OrthoDB" id="361494at2759"/>
<dbReference type="InterPro" id="IPR000731">
    <property type="entry name" value="SSD"/>
</dbReference>
<dbReference type="InterPro" id="IPR057041">
    <property type="entry name" value="SCAP_N"/>
</dbReference>
<dbReference type="GO" id="GO:0032936">
    <property type="term" value="C:SREBP-SCAP complex"/>
    <property type="evidence" value="ECO:0007669"/>
    <property type="project" value="TreeGrafter"/>
</dbReference>
<evidence type="ECO:0000259" key="24">
    <source>
        <dbReference type="PROSITE" id="PS50156"/>
    </source>
</evidence>
<feature type="domain" description="SSD" evidence="24">
    <location>
        <begin position="331"/>
        <end position="489"/>
    </location>
</feature>
<comment type="subcellular location">
    <subcellularLocation>
        <location evidence="2">Cytoplasmic vesicle</location>
        <location evidence="2">COPII-coated vesicle membrane</location>
        <topology evidence="2">Multi-pass membrane protein</topology>
    </subcellularLocation>
    <subcellularLocation>
        <location evidence="1">Endoplasmic reticulum membrane</location>
        <topology evidence="1">Multi-pass membrane protein</topology>
    </subcellularLocation>
    <subcellularLocation>
        <location evidence="3">Golgi apparatus membrane</location>
        <topology evidence="3">Multi-pass membrane protein</topology>
    </subcellularLocation>
</comment>
<evidence type="ECO:0000256" key="14">
    <source>
        <dbReference type="ARBA" id="ARBA00023121"/>
    </source>
</evidence>
<dbReference type="Gene3D" id="2.130.10.10">
    <property type="entry name" value="YVTN repeat-like/Quinoprotein amine dehydrogenase"/>
    <property type="match status" value="1"/>
</dbReference>
<dbReference type="InterPro" id="IPR036322">
    <property type="entry name" value="WD40_repeat_dom_sf"/>
</dbReference>
<evidence type="ECO:0000256" key="11">
    <source>
        <dbReference type="ARBA" id="ARBA00022989"/>
    </source>
</evidence>
<dbReference type="Proteomes" id="UP001152320">
    <property type="component" value="Chromosome 18"/>
</dbReference>
<dbReference type="EMBL" id="JAIZAY010000018">
    <property type="protein sequence ID" value="KAJ8025154.1"/>
    <property type="molecule type" value="Genomic_DNA"/>
</dbReference>
<reference evidence="25" key="1">
    <citation type="submission" date="2021-10" db="EMBL/GenBank/DDBJ databases">
        <title>Tropical sea cucumber genome reveals ecological adaptation and Cuvierian tubules defense mechanism.</title>
        <authorList>
            <person name="Chen T."/>
        </authorList>
    </citation>
    <scope>NUCLEOTIDE SEQUENCE</scope>
    <source>
        <strain evidence="25">Nanhai2018</strain>
        <tissue evidence="25">Muscle</tissue>
    </source>
</reference>
<feature type="region of interest" description="Disordered" evidence="22">
    <location>
        <begin position="884"/>
        <end position="923"/>
    </location>
</feature>
<evidence type="ECO:0000313" key="25">
    <source>
        <dbReference type="EMBL" id="KAJ8025154.1"/>
    </source>
</evidence>
<dbReference type="Pfam" id="PF24006">
    <property type="entry name" value="SCAP_N"/>
    <property type="match status" value="1"/>
</dbReference>
<keyword evidence="19" id="KW-0968">Cytoplasmic vesicle</keyword>
<evidence type="ECO:0000256" key="8">
    <source>
        <dbReference type="ARBA" id="ARBA00022692"/>
    </source>
</evidence>
<evidence type="ECO:0000256" key="3">
    <source>
        <dbReference type="ARBA" id="ARBA00004653"/>
    </source>
</evidence>
<evidence type="ECO:0000256" key="16">
    <source>
        <dbReference type="ARBA" id="ARBA00023166"/>
    </source>
</evidence>
<feature type="transmembrane region" description="Helical" evidence="23">
    <location>
        <begin position="395"/>
        <end position="416"/>
    </location>
</feature>
<evidence type="ECO:0000256" key="22">
    <source>
        <dbReference type="SAM" id="MobiDB-lite"/>
    </source>
</evidence>
<organism evidence="25 26">
    <name type="scientific">Holothuria leucospilota</name>
    <name type="common">Black long sea cucumber</name>
    <name type="synonym">Mertensiothuria leucospilota</name>
    <dbReference type="NCBI Taxonomy" id="206669"/>
    <lineage>
        <taxon>Eukaryota</taxon>
        <taxon>Metazoa</taxon>
        <taxon>Echinodermata</taxon>
        <taxon>Eleutherozoa</taxon>
        <taxon>Echinozoa</taxon>
        <taxon>Holothuroidea</taxon>
        <taxon>Aspidochirotacea</taxon>
        <taxon>Aspidochirotida</taxon>
        <taxon>Holothuriidae</taxon>
        <taxon>Holothuria</taxon>
    </lineage>
</organism>
<dbReference type="InterPro" id="IPR015943">
    <property type="entry name" value="WD40/YVTN_repeat-like_dom_sf"/>
</dbReference>
<dbReference type="PROSITE" id="PS50156">
    <property type="entry name" value="SSD"/>
    <property type="match status" value="1"/>
</dbReference>
<feature type="transmembrane region" description="Helical" evidence="23">
    <location>
        <begin position="557"/>
        <end position="583"/>
    </location>
</feature>
<proteinExistence type="inferred from homology"/>
<dbReference type="InterPro" id="IPR019775">
    <property type="entry name" value="WD40_repeat_CS"/>
</dbReference>
<evidence type="ECO:0000256" key="21">
    <source>
        <dbReference type="PROSITE-ProRule" id="PRU00221"/>
    </source>
</evidence>
<dbReference type="Gene3D" id="1.20.1640.10">
    <property type="entry name" value="Multidrug efflux transporter AcrB transmembrane domain"/>
    <property type="match status" value="1"/>
</dbReference>
<keyword evidence="18" id="KW-0753">Steroid metabolism</keyword>
<dbReference type="GO" id="GO:0005789">
    <property type="term" value="C:endoplasmic reticulum membrane"/>
    <property type="evidence" value="ECO:0007669"/>
    <property type="project" value="UniProtKB-SubCell"/>
</dbReference>
<feature type="transmembrane region" description="Helical" evidence="23">
    <location>
        <begin position="461"/>
        <end position="487"/>
    </location>
</feature>
<sequence>MLQFYGRQRNNHHQNYVDFFFGAPSNVLKWMWSRLIDPQMKLLKWVQDLVSSFFYHHGLFCARYPELMILVSGVMVVLCCMPFFSLPMSMTVFHQYTTPLTWFHDPSRNFHTNHHLASESYSDNQGMQPQWFSKPPVGYVLQVVVNTSVYPWQQGLDKHDAFRGPLAKAFDINADIKEYVSSQGQATKSLCYYVTQTAEELQPYIPQHSCLVISPANAWSLDYRKFLLDAKPVKSLLNVESVTGTVKPDLTELLIGFSPWHSGFKRHTIRSRSRQITYAVTLILHTYNESFVRGLQNHLQKKYNPPDLQEKWSSDETILHIHYKSVLNFQDISVLGFVYCLLLLYVYFSVSRIEMVKSKWGLALSAILLVSLSPLMAVGVTLLLGVETTLNEGEIFPYLVIIIGLENILVVTKSVALTQTDQDVPTRIATGLKEEGWYIMKNLCAGLIIVLWGYLTFVPAIQEFCILALVAMLTDFFLQMCFFVPVLSLDFRRKEHDNCAQSQPLPDVAIAIDFPQSMKTLSPFDTPSPNLPPGRPDRPTKVPFAILLASLRILQRLIMTFLLVWIVVSFLFIYHSGLAQYIYESINSNSTISSATNKVPRVKDHLEYLNKEFLDNNGGDPLQDHKVNRDVGMDISSLPHPLNNFQVTPAVTFPEGENSLAEGTERFLLSLWLSNKQHWRFSAWHWPALLNFYNISLSDRYISILPPIKLNVQVGPEEAIRLRLESEKFRFDSYKDTRRDDEDYWKTEQRDMPQEYPHYNYYLTLFLGVASGASLVILLLLLCWCSQVIRNKTPKYFMNVAIPKYDGQLQQSTQCLKGHKQEVEILISRKGRFVSACLGGEIRLWDYDGREVMCLDRASHHNRMKKSHSVGSLNAMLRGYSCGKTRSLPRTSSSSPFSPYEGMSDPSSHFGSPPGTGTSGRSLSVSSMDMETYLMEPGIDHGFYERTDEHARSVSPLDELLVSEEFTPDACSPIWCLAFDDEVLMVGCSDGKIELWDINFCRFITSYEESTVGITDMVLRRNQLVVSRLDGTLQFLVLQREGRNSGAPQSPLLPGSPLQNGMCHGLAVDAELFSLNTLHEHKGPVNKLILAKNKVVSAGQDHLIKVFSLDGNEHHHTLHGHTGAVTTLCYNSSCPNVIVSGSTDVTVRTWDIESGNQLHRMKVHQSTVLEVTLTKTHVASIGGDSKLCIWDQQQGLLVHTIQFDPGCSNSLVPLGEKYLITTAQGSLIVLDILSGKPIQLVDLGDKHQMIHHIVAGTDNGATVVCDYGRELRMVQFHLERSKSD</sequence>
<evidence type="ECO:0000256" key="1">
    <source>
        <dbReference type="ARBA" id="ARBA00004477"/>
    </source>
</evidence>
<dbReference type="GO" id="GO:0012507">
    <property type="term" value="C:ER to Golgi transport vesicle membrane"/>
    <property type="evidence" value="ECO:0007669"/>
    <property type="project" value="UniProtKB-SubCell"/>
</dbReference>
<evidence type="ECO:0000256" key="9">
    <source>
        <dbReference type="ARBA" id="ARBA00022737"/>
    </source>
</evidence>
<comment type="caution">
    <text evidence="25">The sequence shown here is derived from an EMBL/GenBank/DDBJ whole genome shotgun (WGS) entry which is preliminary data.</text>
</comment>
<dbReference type="GO" id="GO:0045540">
    <property type="term" value="P:regulation of cholesterol biosynthetic process"/>
    <property type="evidence" value="ECO:0007669"/>
    <property type="project" value="TreeGrafter"/>
</dbReference>
<evidence type="ECO:0000256" key="19">
    <source>
        <dbReference type="ARBA" id="ARBA00023329"/>
    </source>
</evidence>
<evidence type="ECO:0000256" key="5">
    <source>
        <dbReference type="ARBA" id="ARBA00019541"/>
    </source>
</evidence>
<feature type="transmembrane region" description="Helical" evidence="23">
    <location>
        <begin position="332"/>
        <end position="350"/>
    </location>
</feature>
<dbReference type="Pfam" id="PF12349">
    <property type="entry name" value="Sterol-sensing"/>
    <property type="match status" value="1"/>
</dbReference>
<keyword evidence="9" id="KW-0677">Repeat</keyword>
<dbReference type="GO" id="GO:0000139">
    <property type="term" value="C:Golgi membrane"/>
    <property type="evidence" value="ECO:0007669"/>
    <property type="project" value="UniProtKB-SubCell"/>
</dbReference>
<evidence type="ECO:0000256" key="20">
    <source>
        <dbReference type="ARBA" id="ARBA00045958"/>
    </source>
</evidence>
<keyword evidence="16" id="KW-1207">Sterol metabolism</keyword>
<dbReference type="SMART" id="SM00320">
    <property type="entry name" value="WD40"/>
    <property type="match status" value="5"/>
</dbReference>
<dbReference type="InterPro" id="IPR057042">
    <property type="entry name" value="Beta-prop_SCAP"/>
</dbReference>
<dbReference type="SUPFAM" id="SSF82866">
    <property type="entry name" value="Multidrug efflux transporter AcrB transmembrane domain"/>
    <property type="match status" value="1"/>
</dbReference>
<name>A0A9Q0YR86_HOLLE</name>
<keyword evidence="13" id="KW-0443">Lipid metabolism</keyword>
<feature type="transmembrane region" description="Helical" evidence="23">
    <location>
        <begin position="67"/>
        <end position="86"/>
    </location>
</feature>
<evidence type="ECO:0000256" key="18">
    <source>
        <dbReference type="ARBA" id="ARBA00023221"/>
    </source>
</evidence>
<keyword evidence="15 23" id="KW-0472">Membrane</keyword>
<comment type="similarity">
    <text evidence="4">Belongs to the WD repeat SCAP family.</text>
</comment>
<keyword evidence="6" id="KW-0153">Cholesterol metabolism</keyword>
<dbReference type="InterPro" id="IPR053958">
    <property type="entry name" value="HMGCR/SNAP/NPC1-like_SSD"/>
</dbReference>
<protein>
    <recommendedName>
        <fullName evidence="5">Sterol regulatory element-binding protein cleavage-activating protein</fullName>
    </recommendedName>
</protein>
<feature type="compositionally biased region" description="Low complexity" evidence="22">
    <location>
        <begin position="888"/>
        <end position="923"/>
    </location>
</feature>
<comment type="function">
    <text evidence="20">Escort protein required for cholesterol as well as lipid homeostasis. Regulates export of the SCAP-SREBP complex from the endoplasmic reticulum to the Golgi upon low cholesterol, thereby regulating the processing of sterol regulatory element-binding proteins (SREBPs) SREBF1/SREBP1 and SREBF2/SREBP2. At high sterol concentrations, formation of a ternary complex with INSIG (INSIG1 or INSIG2) leads to mask the ER export signal in SCAP, promoting retention of the complex in the endoplasmic reticulum. Low sterol concentrations trigger release of INSIG, a conformational change in the SSD domain of SCAP, unmasking of the ER export signal, promoting recruitment into COPII-coated vesicles and transport of the SCAP-SREBP to the Golgi: in the Golgi, SREBPs are then processed, releasing the transcription factor fragment of SREBPs from the membrane, its import into the nucleus and up-regulation of LDLR, INSIG1 and the mevalonate pathway. Binds cholesterol via its SSD domain.</text>
</comment>
<evidence type="ECO:0000256" key="2">
    <source>
        <dbReference type="ARBA" id="ARBA00004557"/>
    </source>
</evidence>
<keyword evidence="10" id="KW-0256">Endoplasmic reticulum</keyword>
<dbReference type="PROSITE" id="PS50082">
    <property type="entry name" value="WD_REPEATS_2"/>
    <property type="match status" value="1"/>
</dbReference>
<dbReference type="PROSITE" id="PS50294">
    <property type="entry name" value="WD_REPEATS_REGION"/>
    <property type="match status" value="1"/>
</dbReference>
<accession>A0A9Q0YR86</accession>
<dbReference type="PROSITE" id="PS00678">
    <property type="entry name" value="WD_REPEATS_1"/>
    <property type="match status" value="1"/>
</dbReference>
<feature type="repeat" description="WD" evidence="21">
    <location>
        <begin position="1118"/>
        <end position="1160"/>
    </location>
</feature>
<dbReference type="GO" id="GO:0032933">
    <property type="term" value="P:SREBP signaling pathway"/>
    <property type="evidence" value="ECO:0007669"/>
    <property type="project" value="InterPro"/>
</dbReference>
<dbReference type="GO" id="GO:0008203">
    <property type="term" value="P:cholesterol metabolic process"/>
    <property type="evidence" value="ECO:0007669"/>
    <property type="project" value="UniProtKB-KW"/>
</dbReference>
<dbReference type="Pfam" id="PF24017">
    <property type="entry name" value="Beta-prop_SCAP"/>
    <property type="match status" value="1"/>
</dbReference>
<evidence type="ECO:0000256" key="4">
    <source>
        <dbReference type="ARBA" id="ARBA00007410"/>
    </source>
</evidence>
<keyword evidence="12" id="KW-0333">Golgi apparatus</keyword>